<dbReference type="EMBL" id="CADEPI010000335">
    <property type="protein sequence ID" value="CAB3384092.1"/>
    <property type="molecule type" value="Genomic_DNA"/>
</dbReference>
<keyword evidence="3" id="KW-1185">Reference proteome</keyword>
<evidence type="ECO:0000313" key="3">
    <source>
        <dbReference type="Proteomes" id="UP000494165"/>
    </source>
</evidence>
<evidence type="ECO:0000256" key="1">
    <source>
        <dbReference type="SAM" id="MobiDB-lite"/>
    </source>
</evidence>
<dbReference type="AlphaFoldDB" id="A0A8S1DU79"/>
<evidence type="ECO:0008006" key="4">
    <source>
        <dbReference type="Google" id="ProtNLM"/>
    </source>
</evidence>
<comment type="caution">
    <text evidence="2">The sequence shown here is derived from an EMBL/GenBank/DDBJ whole genome shotgun (WGS) entry which is preliminary data.</text>
</comment>
<evidence type="ECO:0000313" key="2">
    <source>
        <dbReference type="EMBL" id="CAB3384092.1"/>
    </source>
</evidence>
<dbReference type="Proteomes" id="UP000494165">
    <property type="component" value="Unassembled WGS sequence"/>
</dbReference>
<feature type="compositionally biased region" description="Basic residues" evidence="1">
    <location>
        <begin position="68"/>
        <end position="87"/>
    </location>
</feature>
<proteinExistence type="predicted"/>
<organism evidence="2 3">
    <name type="scientific">Cloeon dipterum</name>
    <dbReference type="NCBI Taxonomy" id="197152"/>
    <lineage>
        <taxon>Eukaryota</taxon>
        <taxon>Metazoa</taxon>
        <taxon>Ecdysozoa</taxon>
        <taxon>Arthropoda</taxon>
        <taxon>Hexapoda</taxon>
        <taxon>Insecta</taxon>
        <taxon>Pterygota</taxon>
        <taxon>Palaeoptera</taxon>
        <taxon>Ephemeroptera</taxon>
        <taxon>Pisciforma</taxon>
        <taxon>Baetidae</taxon>
        <taxon>Cloeon</taxon>
    </lineage>
</organism>
<gene>
    <name evidence="2" type="ORF">CLODIP_2_CD02768</name>
</gene>
<protein>
    <recommendedName>
        <fullName evidence="4">SH2 domain-containing protein</fullName>
    </recommendedName>
</protein>
<name>A0A8S1DU79_9INSE</name>
<sequence length="132" mass="14780">MATSSSSTSSRRSDSLSSHSSDSGGDLRRAVTSRCPPLGLLSNKLHILSPISDKSQEPGAETSDTNRKSQRGPRRRRPPRCRWRRTSCRGTGDDVDVSIPLERQGWFHEAELRLHPEGSYLVRNSDQPQLRQ</sequence>
<accession>A0A8S1DU79</accession>
<reference evidence="2 3" key="1">
    <citation type="submission" date="2020-04" db="EMBL/GenBank/DDBJ databases">
        <authorList>
            <person name="Alioto T."/>
            <person name="Alioto T."/>
            <person name="Gomez Garrido J."/>
        </authorList>
    </citation>
    <scope>NUCLEOTIDE SEQUENCE [LARGE SCALE GENOMIC DNA]</scope>
</reference>
<dbReference type="OrthoDB" id="5914531at2759"/>
<feature type="compositionally biased region" description="Low complexity" evidence="1">
    <location>
        <begin position="1"/>
        <end position="24"/>
    </location>
</feature>
<dbReference type="SUPFAM" id="SSF55550">
    <property type="entry name" value="SH2 domain"/>
    <property type="match status" value="1"/>
</dbReference>
<dbReference type="InterPro" id="IPR036860">
    <property type="entry name" value="SH2_dom_sf"/>
</dbReference>
<feature type="region of interest" description="Disordered" evidence="1">
    <location>
        <begin position="1"/>
        <end position="95"/>
    </location>
</feature>